<feature type="transmembrane region" description="Helical" evidence="1">
    <location>
        <begin position="66"/>
        <end position="93"/>
    </location>
</feature>
<evidence type="ECO:0000256" key="1">
    <source>
        <dbReference type="SAM" id="Phobius"/>
    </source>
</evidence>
<evidence type="ECO:0000313" key="3">
    <source>
        <dbReference type="Proteomes" id="UP000271974"/>
    </source>
</evidence>
<keyword evidence="1" id="KW-0812">Transmembrane</keyword>
<dbReference type="OrthoDB" id="6155424at2759"/>
<name>A0A3S0ZXI1_ELYCH</name>
<dbReference type="PANTHER" id="PTHR46641">
    <property type="entry name" value="FMRFAMIDE RECEPTOR-RELATED"/>
    <property type="match status" value="1"/>
</dbReference>
<feature type="transmembrane region" description="Helical" evidence="1">
    <location>
        <begin position="249"/>
        <end position="269"/>
    </location>
</feature>
<evidence type="ECO:0000313" key="2">
    <source>
        <dbReference type="EMBL" id="RUS88438.1"/>
    </source>
</evidence>
<comment type="caution">
    <text evidence="2">The sequence shown here is derived from an EMBL/GenBank/DDBJ whole genome shotgun (WGS) entry which is preliminary data.</text>
</comment>
<organism evidence="2 3">
    <name type="scientific">Elysia chlorotica</name>
    <name type="common">Eastern emerald elysia</name>
    <name type="synonym">Sea slug</name>
    <dbReference type="NCBI Taxonomy" id="188477"/>
    <lineage>
        <taxon>Eukaryota</taxon>
        <taxon>Metazoa</taxon>
        <taxon>Spiralia</taxon>
        <taxon>Lophotrochozoa</taxon>
        <taxon>Mollusca</taxon>
        <taxon>Gastropoda</taxon>
        <taxon>Heterobranchia</taxon>
        <taxon>Euthyneura</taxon>
        <taxon>Panpulmonata</taxon>
        <taxon>Sacoglossa</taxon>
        <taxon>Placobranchoidea</taxon>
        <taxon>Plakobranchidae</taxon>
        <taxon>Elysia</taxon>
    </lineage>
</organism>
<dbReference type="InterPro" id="IPR052954">
    <property type="entry name" value="GPCR-Ligand_Int"/>
</dbReference>
<proteinExistence type="predicted"/>
<dbReference type="Gene3D" id="1.20.1070.10">
    <property type="entry name" value="Rhodopsin 7-helix transmembrane proteins"/>
    <property type="match status" value="2"/>
</dbReference>
<protein>
    <recommendedName>
        <fullName evidence="4">G-protein coupled receptors family 1 profile domain-containing protein</fullName>
    </recommendedName>
</protein>
<dbReference type="EMBL" id="RQTK01000082">
    <property type="protein sequence ID" value="RUS88438.1"/>
    <property type="molecule type" value="Genomic_DNA"/>
</dbReference>
<gene>
    <name evidence="2" type="ORF">EGW08_003775</name>
</gene>
<keyword evidence="1" id="KW-0472">Membrane</keyword>
<accession>A0A3S0ZXI1</accession>
<dbReference type="PANTHER" id="PTHR46641:SF23">
    <property type="entry name" value="G-PROTEIN COUPLED RECEPTORS FAMILY 1 PROFILE DOMAIN-CONTAINING PROTEIN"/>
    <property type="match status" value="1"/>
</dbReference>
<feature type="transmembrane region" description="Helical" evidence="1">
    <location>
        <begin position="105"/>
        <end position="125"/>
    </location>
</feature>
<keyword evidence="1" id="KW-1133">Transmembrane helix</keyword>
<dbReference type="Proteomes" id="UP000271974">
    <property type="component" value="Unassembled WGS sequence"/>
</dbReference>
<dbReference type="SUPFAM" id="SSF81321">
    <property type="entry name" value="Family A G protein-coupled receptor-like"/>
    <property type="match status" value="1"/>
</dbReference>
<feature type="transmembrane region" description="Helical" evidence="1">
    <location>
        <begin position="210"/>
        <end position="237"/>
    </location>
</feature>
<reference evidence="2 3" key="1">
    <citation type="submission" date="2019-01" db="EMBL/GenBank/DDBJ databases">
        <title>A draft genome assembly of the solar-powered sea slug Elysia chlorotica.</title>
        <authorList>
            <person name="Cai H."/>
            <person name="Li Q."/>
            <person name="Fang X."/>
            <person name="Li J."/>
            <person name="Curtis N.E."/>
            <person name="Altenburger A."/>
            <person name="Shibata T."/>
            <person name="Feng M."/>
            <person name="Maeda T."/>
            <person name="Schwartz J.A."/>
            <person name="Shigenobu S."/>
            <person name="Lundholm N."/>
            <person name="Nishiyama T."/>
            <person name="Yang H."/>
            <person name="Hasebe M."/>
            <person name="Li S."/>
            <person name="Pierce S.K."/>
            <person name="Wang J."/>
        </authorList>
    </citation>
    <scope>NUCLEOTIDE SEQUENCE [LARGE SCALE GENOMIC DNA]</scope>
    <source>
        <strain evidence="2">EC2010</strain>
        <tissue evidence="2">Whole organism of an adult</tissue>
    </source>
</reference>
<sequence>MYKPKDFCIGWEILFIPHFSNQKTRGSAMHVYQLEGWTTEGTSPQAGDDTSTRLAPLLSYAQLLNILFYVFNFTIPISFFGILTNITNILVFYKMGFSSPSNLSLFCLAISDLLCLCYILIVSFGNHPLLLDDDLPMSLADVTRTGANVYWASAAIGAWITAVITVERSCCVAFPIKLEGWTTDGTSPRAGDDTSTSLAPLLSYAQLLNIFFYIFSITIPVSFFGVLTNITNILVFYKMGFSSPSNLSLFCLAISDLLCLCYILIVSFGNHPMIT</sequence>
<dbReference type="AlphaFoldDB" id="A0A3S0ZXI1"/>
<evidence type="ECO:0008006" key="4">
    <source>
        <dbReference type="Google" id="ProtNLM"/>
    </source>
</evidence>
<keyword evidence="3" id="KW-1185">Reference proteome</keyword>